<gene>
    <name evidence="2" type="ORF">L201_001605</name>
</gene>
<evidence type="ECO:0008006" key="4">
    <source>
        <dbReference type="Google" id="ProtNLM"/>
    </source>
</evidence>
<feature type="region of interest" description="Disordered" evidence="1">
    <location>
        <begin position="229"/>
        <end position="252"/>
    </location>
</feature>
<name>A0AAX4JPH0_9TREE</name>
<accession>A0AAX4JPH0</accession>
<proteinExistence type="predicted"/>
<reference evidence="2 3" key="1">
    <citation type="submission" date="2024-01" db="EMBL/GenBank/DDBJ databases">
        <title>Comparative genomics of Cryptococcus and Kwoniella reveals pathogenesis evolution and contrasting modes of karyotype evolution via chromosome fusion or intercentromeric recombination.</title>
        <authorList>
            <person name="Coelho M.A."/>
            <person name="David-Palma M."/>
            <person name="Shea T."/>
            <person name="Bowers K."/>
            <person name="McGinley-Smith S."/>
            <person name="Mohammad A.W."/>
            <person name="Gnirke A."/>
            <person name="Yurkov A.M."/>
            <person name="Nowrousian M."/>
            <person name="Sun S."/>
            <person name="Cuomo C.A."/>
            <person name="Heitman J."/>
        </authorList>
    </citation>
    <scope>NUCLEOTIDE SEQUENCE [LARGE SCALE GENOMIC DNA]</scope>
    <source>
        <strain evidence="2 3">CBS 6074</strain>
    </source>
</reference>
<sequence>MTSTWSHLTCPPQPPFPVRISDDVFLPLPSPSSALLRTSNSEPSLSFELKGLKVLAKEGDREKENVKVSDIKMRRRNTLLMTPGEVHKLGTLSFYPIHNHSTATATSTSLSFAIGDNDSSTSSSSSSNKRPMLPKTPQPIRRVSSEMTTPSSTSSSYHSGYNEDEEMNSEYDSCSSSFSTPYSSSIIKDSYDDNNNISKYNKPNLNSSPCPSQPSSKFLESSFSFILDNDNDHDRNKGTFGQNSKSRFKSKFKPTTTTNTMMTMNIDGLPNSSSSASNNELKFDFKFWRSPNKNNVNSKQFPSSPISSDNDDDEQHRIQNHNNAKRRKISRQIEWEGMPCPEELISPKTKQRVNDLGNGFSWASLH</sequence>
<evidence type="ECO:0000313" key="2">
    <source>
        <dbReference type="EMBL" id="WWC86727.1"/>
    </source>
</evidence>
<dbReference type="GeneID" id="91092277"/>
<dbReference type="RefSeq" id="XP_066073490.1">
    <property type="nucleotide sequence ID" value="XM_066217393.1"/>
</dbReference>
<keyword evidence="3" id="KW-1185">Reference proteome</keyword>
<protein>
    <recommendedName>
        <fullName evidence="4">FHA domain-containing protein</fullName>
    </recommendedName>
</protein>
<feature type="region of interest" description="Disordered" evidence="1">
    <location>
        <begin position="116"/>
        <end position="174"/>
    </location>
</feature>
<dbReference type="AlphaFoldDB" id="A0AAX4JPH0"/>
<evidence type="ECO:0000313" key="3">
    <source>
        <dbReference type="Proteomes" id="UP001355207"/>
    </source>
</evidence>
<feature type="compositionally biased region" description="Polar residues" evidence="1">
    <location>
        <begin position="203"/>
        <end position="216"/>
    </location>
</feature>
<feature type="region of interest" description="Disordered" evidence="1">
    <location>
        <begin position="294"/>
        <end position="330"/>
    </location>
</feature>
<feature type="region of interest" description="Disordered" evidence="1">
    <location>
        <begin position="194"/>
        <end position="216"/>
    </location>
</feature>
<organism evidence="2 3">
    <name type="scientific">Kwoniella dendrophila CBS 6074</name>
    <dbReference type="NCBI Taxonomy" id="1295534"/>
    <lineage>
        <taxon>Eukaryota</taxon>
        <taxon>Fungi</taxon>
        <taxon>Dikarya</taxon>
        <taxon>Basidiomycota</taxon>
        <taxon>Agaricomycotina</taxon>
        <taxon>Tremellomycetes</taxon>
        <taxon>Tremellales</taxon>
        <taxon>Cryptococcaceae</taxon>
        <taxon>Kwoniella</taxon>
    </lineage>
</organism>
<evidence type="ECO:0000256" key="1">
    <source>
        <dbReference type="SAM" id="MobiDB-lite"/>
    </source>
</evidence>
<dbReference type="EMBL" id="CP144099">
    <property type="protein sequence ID" value="WWC86727.1"/>
    <property type="molecule type" value="Genomic_DNA"/>
</dbReference>
<dbReference type="Proteomes" id="UP001355207">
    <property type="component" value="Chromosome 2"/>
</dbReference>
<feature type="compositionally biased region" description="Low complexity" evidence="1">
    <location>
        <begin position="145"/>
        <end position="159"/>
    </location>
</feature>